<name>A0AAV5FNY3_ELECO</name>
<accession>A0AAV5FNY3</accession>
<proteinExistence type="predicted"/>
<dbReference type="EMBL" id="BQKI01000088">
    <property type="protein sequence ID" value="GJN36150.1"/>
    <property type="molecule type" value="Genomic_DNA"/>
</dbReference>
<comment type="caution">
    <text evidence="1">The sequence shown here is derived from an EMBL/GenBank/DDBJ whole genome shotgun (WGS) entry which is preliminary data.</text>
</comment>
<reference evidence="1" key="2">
    <citation type="submission" date="2021-12" db="EMBL/GenBank/DDBJ databases">
        <title>Resequencing data analysis of finger millet.</title>
        <authorList>
            <person name="Hatakeyama M."/>
            <person name="Aluri S."/>
            <person name="Balachadran M.T."/>
            <person name="Sivarajan S.R."/>
            <person name="Poveda L."/>
            <person name="Shimizu-Inatsugi R."/>
            <person name="Schlapbach R."/>
            <person name="Sreeman S.M."/>
            <person name="Shimizu K.K."/>
        </authorList>
    </citation>
    <scope>NUCLEOTIDE SEQUENCE</scope>
</reference>
<evidence type="ECO:0000313" key="2">
    <source>
        <dbReference type="Proteomes" id="UP001054889"/>
    </source>
</evidence>
<dbReference type="AlphaFoldDB" id="A0AAV5FNY3"/>
<reference evidence="1" key="1">
    <citation type="journal article" date="2018" name="DNA Res.">
        <title>Multiple hybrid de novo genome assembly of finger millet, an orphan allotetraploid crop.</title>
        <authorList>
            <person name="Hatakeyama M."/>
            <person name="Aluri S."/>
            <person name="Balachadran M.T."/>
            <person name="Sivarajan S.R."/>
            <person name="Patrignani A."/>
            <person name="Gruter S."/>
            <person name="Poveda L."/>
            <person name="Shimizu-Inatsugi R."/>
            <person name="Baeten J."/>
            <person name="Francoijs K.J."/>
            <person name="Nataraja K.N."/>
            <person name="Reddy Y.A.N."/>
            <person name="Phadnis S."/>
            <person name="Ravikumar R.L."/>
            <person name="Schlapbach R."/>
            <person name="Sreeman S.M."/>
            <person name="Shimizu K.K."/>
        </authorList>
    </citation>
    <scope>NUCLEOTIDE SEQUENCE</scope>
</reference>
<sequence>MGGAPGDGGAAADLGSWGLSRGRGQMRLVLLLQCRCRHCCFAPSGELQRRSAGELAMTLLFALARPSPLMPMLPSGTAAAR</sequence>
<evidence type="ECO:0000313" key="1">
    <source>
        <dbReference type="EMBL" id="GJN36150.1"/>
    </source>
</evidence>
<gene>
    <name evidence="1" type="primary">gb24989</name>
    <name evidence="1" type="ORF">PR202_gb24989</name>
</gene>
<dbReference type="Proteomes" id="UP001054889">
    <property type="component" value="Unassembled WGS sequence"/>
</dbReference>
<organism evidence="1 2">
    <name type="scientific">Eleusine coracana subsp. coracana</name>
    <dbReference type="NCBI Taxonomy" id="191504"/>
    <lineage>
        <taxon>Eukaryota</taxon>
        <taxon>Viridiplantae</taxon>
        <taxon>Streptophyta</taxon>
        <taxon>Embryophyta</taxon>
        <taxon>Tracheophyta</taxon>
        <taxon>Spermatophyta</taxon>
        <taxon>Magnoliopsida</taxon>
        <taxon>Liliopsida</taxon>
        <taxon>Poales</taxon>
        <taxon>Poaceae</taxon>
        <taxon>PACMAD clade</taxon>
        <taxon>Chloridoideae</taxon>
        <taxon>Cynodonteae</taxon>
        <taxon>Eleusininae</taxon>
        <taxon>Eleusine</taxon>
    </lineage>
</organism>
<protein>
    <submittedName>
        <fullName evidence="1">Uncharacterized protein</fullName>
    </submittedName>
</protein>
<keyword evidence="2" id="KW-1185">Reference proteome</keyword>